<dbReference type="Pfam" id="PF01478">
    <property type="entry name" value="Peptidase_A24"/>
    <property type="match status" value="1"/>
</dbReference>
<dbReference type="Gene3D" id="1.20.120.1220">
    <property type="match status" value="1"/>
</dbReference>
<gene>
    <name evidence="4" type="ORF">ACFPXP_18305</name>
</gene>
<dbReference type="Proteomes" id="UP001596250">
    <property type="component" value="Unassembled WGS sequence"/>
</dbReference>
<dbReference type="EMBL" id="JBHSQV010000180">
    <property type="protein sequence ID" value="MFC5988360.1"/>
    <property type="molecule type" value="Genomic_DNA"/>
</dbReference>
<evidence type="ECO:0000259" key="3">
    <source>
        <dbReference type="Pfam" id="PF01478"/>
    </source>
</evidence>
<dbReference type="InterPro" id="IPR000045">
    <property type="entry name" value="Prepilin_IV_endopep_pep"/>
</dbReference>
<evidence type="ECO:0000313" key="4">
    <source>
        <dbReference type="EMBL" id="MFC5988360.1"/>
    </source>
</evidence>
<accession>A0ABW1ITA3</accession>
<feature type="transmembrane region" description="Helical" evidence="2">
    <location>
        <begin position="61"/>
        <end position="88"/>
    </location>
</feature>
<feature type="transmembrane region" description="Helical" evidence="2">
    <location>
        <begin position="33"/>
        <end position="54"/>
    </location>
</feature>
<evidence type="ECO:0000313" key="5">
    <source>
        <dbReference type="Proteomes" id="UP001596250"/>
    </source>
</evidence>
<organism evidence="4 5">
    <name type="scientific">Marinicrinis lubricantis</name>
    <dbReference type="NCBI Taxonomy" id="2086470"/>
    <lineage>
        <taxon>Bacteria</taxon>
        <taxon>Bacillati</taxon>
        <taxon>Bacillota</taxon>
        <taxon>Bacilli</taxon>
        <taxon>Bacillales</taxon>
        <taxon>Paenibacillaceae</taxon>
    </lineage>
</organism>
<name>A0ABW1ITA3_9BACL</name>
<keyword evidence="5" id="KW-1185">Reference proteome</keyword>
<feature type="transmembrane region" description="Helical" evidence="2">
    <location>
        <begin position="94"/>
        <end position="114"/>
    </location>
</feature>
<keyword evidence="2" id="KW-0812">Transmembrane</keyword>
<comment type="caution">
    <text evidence="4">The sequence shown here is derived from an EMBL/GenBank/DDBJ whole genome shotgun (WGS) entry which is preliminary data.</text>
</comment>
<comment type="similarity">
    <text evidence="1">Belongs to the peptidase A24 family.</text>
</comment>
<keyword evidence="2" id="KW-1133">Transmembrane helix</keyword>
<dbReference type="PANTHER" id="PTHR30487:SF0">
    <property type="entry name" value="PREPILIN LEADER PEPTIDASE_N-METHYLTRANSFERASE-RELATED"/>
    <property type="match status" value="1"/>
</dbReference>
<keyword evidence="2" id="KW-0472">Membrane</keyword>
<evidence type="ECO:0000256" key="1">
    <source>
        <dbReference type="ARBA" id="ARBA00005801"/>
    </source>
</evidence>
<protein>
    <submittedName>
        <fullName evidence="4">Prepilin peptidase</fullName>
    </submittedName>
</protein>
<feature type="transmembrane region" description="Helical" evidence="2">
    <location>
        <begin position="151"/>
        <end position="172"/>
    </location>
</feature>
<dbReference type="RefSeq" id="WP_379895828.1">
    <property type="nucleotide sequence ID" value="NZ_CBCSCT010000016.1"/>
</dbReference>
<reference evidence="5" key="1">
    <citation type="journal article" date="2019" name="Int. J. Syst. Evol. Microbiol.">
        <title>The Global Catalogue of Microorganisms (GCM) 10K type strain sequencing project: providing services to taxonomists for standard genome sequencing and annotation.</title>
        <authorList>
            <consortium name="The Broad Institute Genomics Platform"/>
            <consortium name="The Broad Institute Genome Sequencing Center for Infectious Disease"/>
            <person name="Wu L."/>
            <person name="Ma J."/>
        </authorList>
    </citation>
    <scope>NUCLEOTIDE SEQUENCE [LARGE SCALE GENOMIC DNA]</scope>
    <source>
        <strain evidence="5">CCM 8749</strain>
    </source>
</reference>
<dbReference type="PANTHER" id="PTHR30487">
    <property type="entry name" value="TYPE 4 PREPILIN-LIKE PROTEINS LEADER PEPTIDE-PROCESSING ENZYME"/>
    <property type="match status" value="1"/>
</dbReference>
<evidence type="ECO:0000256" key="2">
    <source>
        <dbReference type="SAM" id="Phobius"/>
    </source>
</evidence>
<feature type="domain" description="Prepilin type IV endopeptidase peptidase" evidence="3">
    <location>
        <begin position="7"/>
        <end position="109"/>
    </location>
</feature>
<dbReference type="InterPro" id="IPR050882">
    <property type="entry name" value="Prepilin_peptidase/N-MTase"/>
</dbReference>
<sequence>MNFSITLLSIFIGIAFFQDIKEMKIPNRLTVPFAAAGVVCSALQWGWEGFLFSLQGMAISFIIMFVLYLFSAVGAGDVKLFAAIGAIAGTECSLYGMMYSILFAGVIALIYWVWKRLLVKQLRWFYEKVVVIYLFRNMQSFRVNQDTATHFPFMLAVVPGVASSCILVGIQAG</sequence>
<proteinExistence type="inferred from homology"/>